<protein>
    <submittedName>
        <fullName evidence="2">Uncharacterized protein</fullName>
    </submittedName>
</protein>
<accession>A0AAD8Q3Q0</accession>
<name>A0AAD8Q3Q0_9PEZI</name>
<keyword evidence="3" id="KW-1185">Reference proteome</keyword>
<dbReference type="Proteomes" id="UP001230504">
    <property type="component" value="Unassembled WGS sequence"/>
</dbReference>
<dbReference type="AlphaFoldDB" id="A0AAD8Q3Q0"/>
<evidence type="ECO:0000313" key="2">
    <source>
        <dbReference type="EMBL" id="KAK1595000.1"/>
    </source>
</evidence>
<feature type="region of interest" description="Disordered" evidence="1">
    <location>
        <begin position="139"/>
        <end position="158"/>
    </location>
</feature>
<dbReference type="EMBL" id="JAHLJV010000017">
    <property type="protein sequence ID" value="KAK1595000.1"/>
    <property type="molecule type" value="Genomic_DNA"/>
</dbReference>
<organism evidence="2 3">
    <name type="scientific">Colletotrichum navitas</name>
    <dbReference type="NCBI Taxonomy" id="681940"/>
    <lineage>
        <taxon>Eukaryota</taxon>
        <taxon>Fungi</taxon>
        <taxon>Dikarya</taxon>
        <taxon>Ascomycota</taxon>
        <taxon>Pezizomycotina</taxon>
        <taxon>Sordariomycetes</taxon>
        <taxon>Hypocreomycetidae</taxon>
        <taxon>Glomerellales</taxon>
        <taxon>Glomerellaceae</taxon>
        <taxon>Colletotrichum</taxon>
        <taxon>Colletotrichum graminicola species complex</taxon>
    </lineage>
</organism>
<gene>
    <name evidence="2" type="ORF">LY79DRAFT_547740</name>
</gene>
<dbReference type="GeneID" id="85441591"/>
<sequence>MPQQQNCRRSRRRSCRSTGRACRFPRGGKLSELRASAIGEKSATTGAKEEEDEEENEKNNEGVRAAPEGRSHRSPSLSSSSSPSSSSPSSSLAGTAIAAVEAFLVTDLSFLGAADFSSSSSFFFSLLLGGGGGGGGSLLDNARNSSAPDSTDAHRPRTGPSAALLNGVARHAEAFEIGPLI</sequence>
<evidence type="ECO:0000256" key="1">
    <source>
        <dbReference type="SAM" id="MobiDB-lite"/>
    </source>
</evidence>
<dbReference type="RefSeq" id="XP_060416089.1">
    <property type="nucleotide sequence ID" value="XM_060557351.1"/>
</dbReference>
<proteinExistence type="predicted"/>
<feature type="compositionally biased region" description="Basic and acidic residues" evidence="1">
    <location>
        <begin position="57"/>
        <end position="71"/>
    </location>
</feature>
<comment type="caution">
    <text evidence="2">The sequence shown here is derived from an EMBL/GenBank/DDBJ whole genome shotgun (WGS) entry which is preliminary data.</text>
</comment>
<feature type="region of interest" description="Disordered" evidence="1">
    <location>
        <begin position="1"/>
        <end position="92"/>
    </location>
</feature>
<evidence type="ECO:0000313" key="3">
    <source>
        <dbReference type="Proteomes" id="UP001230504"/>
    </source>
</evidence>
<reference evidence="2" key="1">
    <citation type="submission" date="2021-06" db="EMBL/GenBank/DDBJ databases">
        <title>Comparative genomics, transcriptomics and evolutionary studies reveal genomic signatures of adaptation to plant cell wall in hemibiotrophic fungi.</title>
        <authorList>
            <consortium name="DOE Joint Genome Institute"/>
            <person name="Baroncelli R."/>
            <person name="Diaz J.F."/>
            <person name="Benocci T."/>
            <person name="Peng M."/>
            <person name="Battaglia E."/>
            <person name="Haridas S."/>
            <person name="Andreopoulos W."/>
            <person name="Labutti K."/>
            <person name="Pangilinan J."/>
            <person name="Floch G.L."/>
            <person name="Makela M.R."/>
            <person name="Henrissat B."/>
            <person name="Grigoriev I.V."/>
            <person name="Crouch J.A."/>
            <person name="De Vries R.P."/>
            <person name="Sukno S.A."/>
            <person name="Thon M.R."/>
        </authorList>
    </citation>
    <scope>NUCLEOTIDE SEQUENCE</scope>
    <source>
        <strain evidence="2">CBS 125086</strain>
    </source>
</reference>
<feature type="compositionally biased region" description="Low complexity" evidence="1">
    <location>
        <begin position="74"/>
        <end position="92"/>
    </location>
</feature>